<gene>
    <name evidence="2" type="ORF">LCMAC102_02760</name>
</gene>
<dbReference type="NCBIfam" id="TIGR04201">
    <property type="entry name" value="Myxo_Cys_RPT"/>
    <property type="match status" value="1"/>
</dbReference>
<keyword evidence="1" id="KW-0472">Membrane</keyword>
<reference evidence="2" key="1">
    <citation type="journal article" date="2019" name="MBio">
        <title>Virus Genomes from Deep Sea Sediments Expand the Ocean Megavirome and Support Independent Origins of Viral Gigantism.</title>
        <authorList>
            <person name="Backstrom D."/>
            <person name="Yutin N."/>
            <person name="Jorgensen S.L."/>
            <person name="Dharamshi J."/>
            <person name="Homa F."/>
            <person name="Zaremba-Niedwiedzka K."/>
            <person name="Spang A."/>
            <person name="Wolf Y.I."/>
            <person name="Koonin E.V."/>
            <person name="Ettema T.J."/>
        </authorList>
    </citation>
    <scope>NUCLEOTIDE SEQUENCE</scope>
</reference>
<sequence>MKTGEIIAIVIAVIVALISIAILIFVLIHKISKPKPPKYECLDSKDCGSGKICRKGICVACKHDSDCLTGYICKDGRCIPGGVRNLKAEWTP</sequence>
<keyword evidence="1" id="KW-1133">Transmembrane helix</keyword>
<dbReference type="EMBL" id="MK500334">
    <property type="protein sequence ID" value="QBK86481.1"/>
    <property type="molecule type" value="Genomic_DNA"/>
</dbReference>
<protein>
    <submittedName>
        <fullName evidence="2">Transmembrane protein</fullName>
    </submittedName>
</protein>
<name>A0A481YUB8_9VIRU</name>
<proteinExistence type="predicted"/>
<feature type="transmembrane region" description="Helical" evidence="1">
    <location>
        <begin position="6"/>
        <end position="28"/>
    </location>
</feature>
<organism evidence="2">
    <name type="scientific">Marseillevirus LCMAC102</name>
    <dbReference type="NCBI Taxonomy" id="2506603"/>
    <lineage>
        <taxon>Viruses</taxon>
        <taxon>Varidnaviria</taxon>
        <taxon>Bamfordvirae</taxon>
        <taxon>Nucleocytoviricota</taxon>
        <taxon>Megaviricetes</taxon>
        <taxon>Pimascovirales</taxon>
        <taxon>Pimascovirales incertae sedis</taxon>
        <taxon>Marseilleviridae</taxon>
    </lineage>
</organism>
<evidence type="ECO:0000256" key="1">
    <source>
        <dbReference type="SAM" id="Phobius"/>
    </source>
</evidence>
<keyword evidence="1 2" id="KW-0812">Transmembrane</keyword>
<evidence type="ECO:0000313" key="2">
    <source>
        <dbReference type="EMBL" id="QBK86481.1"/>
    </source>
</evidence>
<dbReference type="InterPro" id="IPR026435">
    <property type="entry name" value="Myxo_Cys_rpt"/>
</dbReference>
<accession>A0A481YUB8</accession>